<comment type="caution">
    <text evidence="2">The sequence shown here is derived from an EMBL/GenBank/DDBJ whole genome shotgun (WGS) entry which is preliminary data.</text>
</comment>
<reference evidence="3" key="1">
    <citation type="submission" date="2014-03" db="EMBL/GenBank/DDBJ databases">
        <title>The Genome Sequence of Puccinia striiformis f. sp. tritici PST-78.</title>
        <authorList>
            <consortium name="The Broad Institute Genome Sequencing Platform"/>
            <person name="Cuomo C."/>
            <person name="Hulbert S."/>
            <person name="Chen X."/>
            <person name="Walker B."/>
            <person name="Young S.K."/>
            <person name="Zeng Q."/>
            <person name="Gargeya S."/>
            <person name="Fitzgerald M."/>
            <person name="Haas B."/>
            <person name="Abouelleil A."/>
            <person name="Alvarado L."/>
            <person name="Arachchi H.M."/>
            <person name="Berlin A.M."/>
            <person name="Chapman S.B."/>
            <person name="Goldberg J."/>
            <person name="Griggs A."/>
            <person name="Gujja S."/>
            <person name="Hansen M."/>
            <person name="Howarth C."/>
            <person name="Imamovic A."/>
            <person name="Larimer J."/>
            <person name="McCowan C."/>
            <person name="Montmayeur A."/>
            <person name="Murphy C."/>
            <person name="Neiman D."/>
            <person name="Pearson M."/>
            <person name="Priest M."/>
            <person name="Roberts A."/>
            <person name="Saif S."/>
            <person name="Shea T."/>
            <person name="Sisk P."/>
            <person name="Sykes S."/>
            <person name="Wortman J."/>
            <person name="Nusbaum C."/>
            <person name="Birren B."/>
        </authorList>
    </citation>
    <scope>NUCLEOTIDE SEQUENCE [LARGE SCALE GENOMIC DNA]</scope>
    <source>
        <strain evidence="3">race PST-78</strain>
    </source>
</reference>
<dbReference type="Proteomes" id="UP000054564">
    <property type="component" value="Unassembled WGS sequence"/>
</dbReference>
<evidence type="ECO:0000313" key="3">
    <source>
        <dbReference type="Proteomes" id="UP000054564"/>
    </source>
</evidence>
<protein>
    <submittedName>
        <fullName evidence="2">Uncharacterized protein</fullName>
    </submittedName>
</protein>
<gene>
    <name evidence="2" type="ORF">PSTG_20174</name>
</gene>
<dbReference type="EMBL" id="AJIL01009566">
    <property type="protein sequence ID" value="KNE86465.1"/>
    <property type="molecule type" value="Genomic_DNA"/>
</dbReference>
<proteinExistence type="predicted"/>
<feature type="region of interest" description="Disordered" evidence="1">
    <location>
        <begin position="1"/>
        <end position="66"/>
    </location>
</feature>
<feature type="compositionally biased region" description="Gly residues" evidence="1">
    <location>
        <begin position="9"/>
        <end position="41"/>
    </location>
</feature>
<sequence>MKAFKNYNGLGGGSGAGGSGAGGSHGPGGGSNSGPQNGQGGFNQQSGQGHQQQQGGYQTNPKQLSGGQYHVFTTSLCKRDEKLHKRAVNSVEPAVPRYLRWSEQPIVWSREDHPPRVDNSGHLALVVAPQVGGYKFTKVLMDGGS</sequence>
<evidence type="ECO:0000313" key="2">
    <source>
        <dbReference type="EMBL" id="KNE86465.1"/>
    </source>
</evidence>
<name>A0A0L0UHS2_9BASI</name>
<organism evidence="2 3">
    <name type="scientific">Puccinia striiformis f. sp. tritici PST-78</name>
    <dbReference type="NCBI Taxonomy" id="1165861"/>
    <lineage>
        <taxon>Eukaryota</taxon>
        <taxon>Fungi</taxon>
        <taxon>Dikarya</taxon>
        <taxon>Basidiomycota</taxon>
        <taxon>Pucciniomycotina</taxon>
        <taxon>Pucciniomycetes</taxon>
        <taxon>Pucciniales</taxon>
        <taxon>Pucciniaceae</taxon>
        <taxon>Puccinia</taxon>
    </lineage>
</organism>
<accession>A0A0L0UHS2</accession>
<keyword evidence="3" id="KW-1185">Reference proteome</keyword>
<feature type="compositionally biased region" description="Low complexity" evidence="1">
    <location>
        <begin position="42"/>
        <end position="56"/>
    </location>
</feature>
<feature type="compositionally biased region" description="Polar residues" evidence="1">
    <location>
        <begin position="57"/>
        <end position="66"/>
    </location>
</feature>
<feature type="non-terminal residue" evidence="2">
    <location>
        <position position="145"/>
    </location>
</feature>
<dbReference type="AlphaFoldDB" id="A0A0L0UHS2"/>
<evidence type="ECO:0000256" key="1">
    <source>
        <dbReference type="SAM" id="MobiDB-lite"/>
    </source>
</evidence>